<comment type="function">
    <text evidence="1 7">Transfers electrons from cytochrome c551 to cytochrome oxidase.</text>
</comment>
<dbReference type="GO" id="GO:0009055">
    <property type="term" value="F:electron transfer activity"/>
    <property type="evidence" value="ECO:0007669"/>
    <property type="project" value="InterPro"/>
</dbReference>
<sequence>MTTGYIKPVIVGLVMLLGAISHVIASPSCSITIHSNDRIEWDTDHIKVSQSCQSFTINLIHDGHLDKGVMGHNWVLTKAQDKEQVAQAVILEKETDYINNDPRIIAHTKLIGGGQRTTITFGVSQLQQGQQYSFFCSYPEHIGLMQGTLELVD</sequence>
<evidence type="ECO:0000256" key="2">
    <source>
        <dbReference type="ARBA" id="ARBA00014744"/>
    </source>
</evidence>
<keyword evidence="10" id="KW-1185">Reference proteome</keyword>
<proteinExistence type="predicted"/>
<organism evidence="9 10">
    <name type="scientific">Entomomonas asaccharolytica</name>
    <dbReference type="NCBI Taxonomy" id="2785331"/>
    <lineage>
        <taxon>Bacteria</taxon>
        <taxon>Pseudomonadati</taxon>
        <taxon>Pseudomonadota</taxon>
        <taxon>Gammaproteobacteria</taxon>
        <taxon>Pseudomonadales</taxon>
        <taxon>Pseudomonadaceae</taxon>
        <taxon>Entomomonas</taxon>
    </lineage>
</organism>
<dbReference type="GO" id="GO:0042597">
    <property type="term" value="C:periplasmic space"/>
    <property type="evidence" value="ECO:0007669"/>
    <property type="project" value="UniProtKB-SubCell"/>
</dbReference>
<dbReference type="PROSITE" id="PS00196">
    <property type="entry name" value="COPPER_BLUE"/>
    <property type="match status" value="1"/>
</dbReference>
<evidence type="ECO:0000256" key="4">
    <source>
        <dbReference type="ARBA" id="ARBA00022723"/>
    </source>
</evidence>
<evidence type="ECO:0000259" key="8">
    <source>
        <dbReference type="Pfam" id="PF00127"/>
    </source>
</evidence>
<feature type="domain" description="Blue (type 1) copper" evidence="8">
    <location>
        <begin position="28"/>
        <end position="151"/>
    </location>
</feature>
<dbReference type="SUPFAM" id="SSF49503">
    <property type="entry name" value="Cupredoxins"/>
    <property type="match status" value="1"/>
</dbReference>
<dbReference type="InterPro" id="IPR000923">
    <property type="entry name" value="BlueCu_1"/>
</dbReference>
<dbReference type="Proteomes" id="UP000595278">
    <property type="component" value="Chromosome"/>
</dbReference>
<dbReference type="RefSeq" id="WP_201090988.1">
    <property type="nucleotide sequence ID" value="NZ_CP067393.1"/>
</dbReference>
<dbReference type="InterPro" id="IPR050845">
    <property type="entry name" value="Cu-binding_ET"/>
</dbReference>
<evidence type="ECO:0000256" key="5">
    <source>
        <dbReference type="ARBA" id="ARBA00022982"/>
    </source>
</evidence>
<dbReference type="CDD" id="cd13922">
    <property type="entry name" value="Azurin"/>
    <property type="match status" value="1"/>
</dbReference>
<keyword evidence="6 7" id="KW-0186">Copper</keyword>
<dbReference type="InterPro" id="IPR014068">
    <property type="entry name" value="Azurin"/>
</dbReference>
<evidence type="ECO:0000256" key="7">
    <source>
        <dbReference type="RuleBase" id="RU363017"/>
    </source>
</evidence>
<evidence type="ECO:0000256" key="6">
    <source>
        <dbReference type="ARBA" id="ARBA00023008"/>
    </source>
</evidence>
<dbReference type="GO" id="GO:0005507">
    <property type="term" value="F:copper ion binding"/>
    <property type="evidence" value="ECO:0007669"/>
    <property type="project" value="UniProtKB-UniRule"/>
</dbReference>
<evidence type="ECO:0000256" key="3">
    <source>
        <dbReference type="ARBA" id="ARBA00022448"/>
    </source>
</evidence>
<protein>
    <recommendedName>
        <fullName evidence="2 7">Azurin</fullName>
    </recommendedName>
</protein>
<evidence type="ECO:0000256" key="1">
    <source>
        <dbReference type="ARBA" id="ARBA00002770"/>
    </source>
</evidence>
<dbReference type="AlphaFoldDB" id="A0A974NDW1"/>
<dbReference type="EMBL" id="CP067393">
    <property type="protein sequence ID" value="QQP84960.1"/>
    <property type="molecule type" value="Genomic_DNA"/>
</dbReference>
<dbReference type="PANTHER" id="PTHR38439">
    <property type="entry name" value="AURACYANIN-B"/>
    <property type="match status" value="1"/>
</dbReference>
<dbReference type="Gene3D" id="2.60.40.420">
    <property type="entry name" value="Cupredoxins - blue copper proteins"/>
    <property type="match status" value="1"/>
</dbReference>
<keyword evidence="3 7" id="KW-0813">Transport</keyword>
<comment type="subcellular location">
    <subcellularLocation>
        <location evidence="7">Periplasm</location>
    </subcellularLocation>
</comment>
<keyword evidence="5 7" id="KW-0249">Electron transport</keyword>
<gene>
    <name evidence="9" type="primary">azu</name>
    <name evidence="9" type="ORF">JHT90_11230</name>
</gene>
<dbReference type="InterPro" id="IPR028871">
    <property type="entry name" value="BlueCu_1_BS"/>
</dbReference>
<dbReference type="PANTHER" id="PTHR38439:SF2">
    <property type="entry name" value="OUTER MEMBRANE PROTEIN H.8"/>
    <property type="match status" value="1"/>
</dbReference>
<evidence type="ECO:0000313" key="10">
    <source>
        <dbReference type="Proteomes" id="UP000595278"/>
    </source>
</evidence>
<keyword evidence="4 7" id="KW-0479">Metal-binding</keyword>
<dbReference type="Pfam" id="PF00127">
    <property type="entry name" value="Copper-bind"/>
    <property type="match status" value="1"/>
</dbReference>
<dbReference type="InterPro" id="IPR008972">
    <property type="entry name" value="Cupredoxin"/>
</dbReference>
<reference evidence="9 10" key="1">
    <citation type="submission" date="2021-01" db="EMBL/GenBank/DDBJ databases">
        <title>Entomomonas sp. F2A isolated from a house cricket (Acheta domesticus).</title>
        <authorList>
            <person name="Spergser J."/>
            <person name="Busse H.-J."/>
        </authorList>
    </citation>
    <scope>NUCLEOTIDE SEQUENCE [LARGE SCALE GENOMIC DNA]</scope>
    <source>
        <strain evidence="9 10">F2A</strain>
    </source>
</reference>
<name>A0A974NDW1_9GAMM</name>
<accession>A0A974NDW1</accession>
<evidence type="ECO:0000313" key="9">
    <source>
        <dbReference type="EMBL" id="QQP84960.1"/>
    </source>
</evidence>
<keyword evidence="7" id="KW-0574">Periplasm</keyword>
<dbReference type="NCBIfam" id="TIGR02695">
    <property type="entry name" value="azurin"/>
    <property type="match status" value="1"/>
</dbReference>
<dbReference type="KEGG" id="eaz:JHT90_11230"/>